<keyword evidence="1" id="KW-0472">Membrane</keyword>
<dbReference type="PANTHER" id="PTHR33802:SF1">
    <property type="entry name" value="XK-RELATED PROTEIN"/>
    <property type="match status" value="1"/>
</dbReference>
<keyword evidence="1" id="KW-1133">Transmembrane helix</keyword>
<sequence length="253" mass="27375">MRLLVLLMSLAMPLVAWFSQREAFGPSNGAISDRYPTLVVAAGYAFAIWGLIFLLDVLFGFWQLSSKRRNDGAVAGIRLPAALGFALTTLWMPVFSNQRFGLALLIIWASLACLLVCALRLSRDPRPAPGQRWFAWLPLSLHAGWLSLAAILNTAQVIVAYELLPTGNMLPWSVALLAAAALMLLALNQRMRGNLAYVAAALWALVAVYMKQSASELPGAGTAAWVALAIAAILAIQTLWLHLRARPALSVAN</sequence>
<dbReference type="RefSeq" id="WP_162350719.1">
    <property type="nucleotide sequence ID" value="NZ_QOVG01000011.1"/>
</dbReference>
<evidence type="ECO:0000313" key="2">
    <source>
        <dbReference type="EMBL" id="NDK40058.1"/>
    </source>
</evidence>
<feature type="transmembrane region" description="Helical" evidence="1">
    <location>
        <begin position="73"/>
        <end position="94"/>
    </location>
</feature>
<keyword evidence="1" id="KW-0812">Transmembrane</keyword>
<gene>
    <name evidence="2" type="ORF">DT603_14540</name>
</gene>
<keyword evidence="3" id="KW-1185">Reference proteome</keyword>
<feature type="transmembrane region" description="Helical" evidence="1">
    <location>
        <begin position="194"/>
        <end position="210"/>
    </location>
</feature>
<evidence type="ECO:0000256" key="1">
    <source>
        <dbReference type="SAM" id="Phobius"/>
    </source>
</evidence>
<reference evidence="2 3" key="1">
    <citation type="submission" date="2018-07" db="EMBL/GenBank/DDBJ databases">
        <title>Whole genome Sequencing of Pseudoxanthomonas gei KCTC 32298 (T).</title>
        <authorList>
            <person name="Kumar S."/>
            <person name="Bansal K."/>
            <person name="Kaur A."/>
            <person name="Patil P."/>
            <person name="Sharma S."/>
            <person name="Patil P.B."/>
        </authorList>
    </citation>
    <scope>NUCLEOTIDE SEQUENCE [LARGE SCALE GENOMIC DNA]</scope>
    <source>
        <strain evidence="2 3">KCTC 32298</strain>
    </source>
</reference>
<feature type="transmembrane region" description="Helical" evidence="1">
    <location>
        <begin position="222"/>
        <end position="243"/>
    </location>
</feature>
<feature type="transmembrane region" description="Helical" evidence="1">
    <location>
        <begin position="100"/>
        <end position="121"/>
    </location>
</feature>
<dbReference type="Proteomes" id="UP001429354">
    <property type="component" value="Unassembled WGS sequence"/>
</dbReference>
<dbReference type="EMBL" id="QOVG01000011">
    <property type="protein sequence ID" value="NDK40058.1"/>
    <property type="molecule type" value="Genomic_DNA"/>
</dbReference>
<organism evidence="2 3">
    <name type="scientific">Pseudoxanthomonas gei</name>
    <dbReference type="NCBI Taxonomy" id="1383030"/>
    <lineage>
        <taxon>Bacteria</taxon>
        <taxon>Pseudomonadati</taxon>
        <taxon>Pseudomonadota</taxon>
        <taxon>Gammaproteobacteria</taxon>
        <taxon>Lysobacterales</taxon>
        <taxon>Lysobacteraceae</taxon>
        <taxon>Pseudoxanthomonas</taxon>
    </lineage>
</organism>
<proteinExistence type="predicted"/>
<comment type="caution">
    <text evidence="2">The sequence shown here is derived from an EMBL/GenBank/DDBJ whole genome shotgun (WGS) entry which is preliminary data.</text>
</comment>
<feature type="transmembrane region" description="Helical" evidence="1">
    <location>
        <begin position="170"/>
        <end position="187"/>
    </location>
</feature>
<evidence type="ECO:0000313" key="3">
    <source>
        <dbReference type="Proteomes" id="UP001429354"/>
    </source>
</evidence>
<name>A0ABX0ALC1_9GAMM</name>
<protein>
    <recommendedName>
        <fullName evidence="4">Tryptophan-rich sensory protein</fullName>
    </recommendedName>
</protein>
<evidence type="ECO:0008006" key="4">
    <source>
        <dbReference type="Google" id="ProtNLM"/>
    </source>
</evidence>
<accession>A0ABX0ALC1</accession>
<dbReference type="PANTHER" id="PTHR33802">
    <property type="entry name" value="SI:CH211-161H7.5-RELATED"/>
    <property type="match status" value="1"/>
</dbReference>
<feature type="transmembrane region" description="Helical" evidence="1">
    <location>
        <begin position="39"/>
        <end position="61"/>
    </location>
</feature>
<feature type="transmembrane region" description="Helical" evidence="1">
    <location>
        <begin position="133"/>
        <end position="158"/>
    </location>
</feature>